<dbReference type="InterPro" id="IPR020568">
    <property type="entry name" value="Ribosomal_Su5_D2-typ_SF"/>
</dbReference>
<dbReference type="STRING" id="402676.B6JW58"/>
<dbReference type="RefSeq" id="XP_002171902.1">
    <property type="nucleotide sequence ID" value="XM_002171866.1"/>
</dbReference>
<evidence type="ECO:0000256" key="3">
    <source>
        <dbReference type="ARBA" id="ARBA00022980"/>
    </source>
</evidence>
<evidence type="ECO:0000313" key="14">
    <source>
        <dbReference type="Proteomes" id="UP000001744"/>
    </source>
</evidence>
<keyword evidence="3 8" id="KW-0689">Ribosomal protein</keyword>
<dbReference type="GO" id="GO:0003735">
    <property type="term" value="F:structural constituent of ribosome"/>
    <property type="evidence" value="ECO:0007669"/>
    <property type="project" value="UniProtKB-UniRule"/>
</dbReference>
<gene>
    <name evidence="13" type="primary">mrp5</name>
    <name evidence="12" type="ORF">SJAG_00628</name>
</gene>
<protein>
    <recommendedName>
        <fullName evidence="7">Small ribosomal subunit protein uS5m</fullName>
    </recommendedName>
</protein>
<dbReference type="Proteomes" id="UP000001744">
    <property type="component" value="Unassembled WGS sequence"/>
</dbReference>
<dbReference type="GeneID" id="7050668"/>
<dbReference type="FunFam" id="3.30.160.20:FF:000022">
    <property type="entry name" value="28S ribosomal protein S5, mitochondrial"/>
    <property type="match status" value="1"/>
</dbReference>
<dbReference type="Gene3D" id="3.30.160.20">
    <property type="match status" value="1"/>
</dbReference>
<evidence type="ECO:0000256" key="7">
    <source>
        <dbReference type="ARBA" id="ARBA00039335"/>
    </source>
</evidence>
<evidence type="ECO:0000256" key="1">
    <source>
        <dbReference type="ARBA" id="ARBA00004173"/>
    </source>
</evidence>
<dbReference type="PROSITE" id="PS50881">
    <property type="entry name" value="S5_DSRBD"/>
    <property type="match status" value="1"/>
</dbReference>
<evidence type="ECO:0000256" key="9">
    <source>
        <dbReference type="RuleBase" id="RU003823"/>
    </source>
</evidence>
<reference evidence="12 14" key="1">
    <citation type="journal article" date="2011" name="Science">
        <title>Comparative functional genomics of the fission yeasts.</title>
        <authorList>
            <person name="Rhind N."/>
            <person name="Chen Z."/>
            <person name="Yassour M."/>
            <person name="Thompson D.A."/>
            <person name="Haas B.J."/>
            <person name="Habib N."/>
            <person name="Wapinski I."/>
            <person name="Roy S."/>
            <person name="Lin M.F."/>
            <person name="Heiman D.I."/>
            <person name="Young S.K."/>
            <person name="Furuya K."/>
            <person name="Guo Y."/>
            <person name="Pidoux A."/>
            <person name="Chen H.M."/>
            <person name="Robbertse B."/>
            <person name="Goldberg J.M."/>
            <person name="Aoki K."/>
            <person name="Bayne E.H."/>
            <person name="Berlin A.M."/>
            <person name="Desjardins C.A."/>
            <person name="Dobbs E."/>
            <person name="Dukaj L."/>
            <person name="Fan L."/>
            <person name="FitzGerald M.G."/>
            <person name="French C."/>
            <person name="Gujja S."/>
            <person name="Hansen K."/>
            <person name="Keifenheim D."/>
            <person name="Levin J.Z."/>
            <person name="Mosher R.A."/>
            <person name="Mueller C.A."/>
            <person name="Pfiffner J."/>
            <person name="Priest M."/>
            <person name="Russ C."/>
            <person name="Smialowska A."/>
            <person name="Swoboda P."/>
            <person name="Sykes S.M."/>
            <person name="Vaughn M."/>
            <person name="Vengrova S."/>
            <person name="Yoder R."/>
            <person name="Zeng Q."/>
            <person name="Allshire R."/>
            <person name="Baulcombe D."/>
            <person name="Birren B.W."/>
            <person name="Brown W."/>
            <person name="Ekwall K."/>
            <person name="Kellis M."/>
            <person name="Leatherwood J."/>
            <person name="Levin H."/>
            <person name="Margalit H."/>
            <person name="Martienssen R."/>
            <person name="Nieduszynski C.A."/>
            <person name="Spatafora J.W."/>
            <person name="Friedman N."/>
            <person name="Dalgaard J.Z."/>
            <person name="Baumann P."/>
            <person name="Niki H."/>
            <person name="Regev A."/>
            <person name="Nusbaum C."/>
        </authorList>
    </citation>
    <scope>NUCLEOTIDE SEQUENCE [LARGE SCALE GENOMIC DNA]</scope>
    <source>
        <strain evidence="14">yFS275 / FY16936</strain>
    </source>
</reference>
<dbReference type="Pfam" id="PF00333">
    <property type="entry name" value="Ribosomal_S5"/>
    <property type="match status" value="1"/>
</dbReference>
<keyword evidence="14" id="KW-1185">Reference proteome</keyword>
<dbReference type="PANTHER" id="PTHR48277">
    <property type="entry name" value="MITOCHONDRIAL RIBOSOMAL PROTEIN S5"/>
    <property type="match status" value="1"/>
</dbReference>
<dbReference type="InterPro" id="IPR005324">
    <property type="entry name" value="Ribosomal_uS5_C"/>
</dbReference>
<dbReference type="SUPFAM" id="SSF54211">
    <property type="entry name" value="Ribosomal protein S5 domain 2-like"/>
    <property type="match status" value="1"/>
</dbReference>
<comment type="similarity">
    <text evidence="2 9">Belongs to the universal ribosomal protein uS5 family.</text>
</comment>
<dbReference type="VEuPathDB" id="FungiDB:SJAG_00628"/>
<sequence>MLRQFFEPAKTAARTCFSSLKKRFITVNRLSFHSSIPANISNQQTPRKTPETDTKNADSNIDELESFLLTNPLVKQHIQNAKLARNTKLHLSYVSKLNNYDELHDYPHLNTSSPAVQNALKNPKFTHQARLPPDIEDMDKPPTTMERLGFAEYMRRTSVVPEEVLRKLVFVPLVSRRVVNQTRKGKIVSMYSMAAVGDRNGLVGYGEGKGATTAIAYKKASMKALRNMIFVPRYQDRTVYGVIRTKFHAVHLTMRSRPPGFGLRCSAVVHEICNCAGISDISAKVIGSRNRMNVAKAVFEALQQQRLPEHIAIERGQRFIDVQQQYYRA</sequence>
<name>B6JW58_SCHJY</name>
<dbReference type="OrthoDB" id="309483at2759"/>
<dbReference type="Pfam" id="PF03719">
    <property type="entry name" value="Ribosomal_S5_C"/>
    <property type="match status" value="1"/>
</dbReference>
<dbReference type="OMA" id="GSKNGMN"/>
<evidence type="ECO:0000256" key="6">
    <source>
        <dbReference type="ARBA" id="ARBA00037226"/>
    </source>
</evidence>
<evidence type="ECO:0000256" key="5">
    <source>
        <dbReference type="ARBA" id="ARBA00023274"/>
    </source>
</evidence>
<evidence type="ECO:0000259" key="11">
    <source>
        <dbReference type="PROSITE" id="PS50881"/>
    </source>
</evidence>
<evidence type="ECO:0000256" key="10">
    <source>
        <dbReference type="SAM" id="MobiDB-lite"/>
    </source>
</evidence>
<dbReference type="InterPro" id="IPR014721">
    <property type="entry name" value="Ribsml_uS5_D2-typ_fold_subgr"/>
</dbReference>
<dbReference type="JaponicusDB" id="SJAG_00628">
    <property type="gene designation" value="mrp5"/>
</dbReference>
<accession>B6JW58</accession>
<dbReference type="InterPro" id="IPR000851">
    <property type="entry name" value="Ribosomal_uS5"/>
</dbReference>
<evidence type="ECO:0000256" key="8">
    <source>
        <dbReference type="PROSITE-ProRule" id="PRU00268"/>
    </source>
</evidence>
<organism evidence="12 14">
    <name type="scientific">Schizosaccharomyces japonicus (strain yFS275 / FY16936)</name>
    <name type="common">Fission yeast</name>
    <dbReference type="NCBI Taxonomy" id="402676"/>
    <lineage>
        <taxon>Eukaryota</taxon>
        <taxon>Fungi</taxon>
        <taxon>Dikarya</taxon>
        <taxon>Ascomycota</taxon>
        <taxon>Taphrinomycotina</taxon>
        <taxon>Schizosaccharomycetes</taxon>
        <taxon>Schizosaccharomycetales</taxon>
        <taxon>Schizosaccharomycetaceae</taxon>
        <taxon>Schizosaccharomyces</taxon>
    </lineage>
</organism>
<dbReference type="eggNOG" id="KOG2646">
    <property type="taxonomic scope" value="Eukaryota"/>
</dbReference>
<comment type="function">
    <text evidence="6">Component of the mitochondrial ribosome (mitoribosome), a dedicated translation machinery responsible for the synthesis of mitochondrial genome-encoded proteins, including at least some of the essential transmembrane subunits of the mitochondrial respiratory chain. The mitoribosomes are attached to the mitochondrial inner membrane and translation products are cotranslationally integrated into the membrane.</text>
</comment>
<dbReference type="FunFam" id="3.30.230.10:FF:000041">
    <property type="entry name" value="37S ribosomal protein S5"/>
    <property type="match status" value="1"/>
</dbReference>
<evidence type="ECO:0000313" key="12">
    <source>
        <dbReference type="EMBL" id="EEB05609.1"/>
    </source>
</evidence>
<dbReference type="SUPFAM" id="SSF54768">
    <property type="entry name" value="dsRNA-binding domain-like"/>
    <property type="match status" value="1"/>
</dbReference>
<dbReference type="GO" id="GO:0003723">
    <property type="term" value="F:RNA binding"/>
    <property type="evidence" value="ECO:0007669"/>
    <property type="project" value="InterPro"/>
</dbReference>
<dbReference type="InterPro" id="IPR013810">
    <property type="entry name" value="Ribosomal_uS5_N"/>
</dbReference>
<evidence type="ECO:0000256" key="4">
    <source>
        <dbReference type="ARBA" id="ARBA00023128"/>
    </source>
</evidence>
<dbReference type="AlphaFoldDB" id="B6JW58"/>
<dbReference type="GO" id="GO:0006412">
    <property type="term" value="P:translation"/>
    <property type="evidence" value="ECO:0007669"/>
    <property type="project" value="InterPro"/>
</dbReference>
<dbReference type="GO" id="GO:0005763">
    <property type="term" value="C:mitochondrial small ribosomal subunit"/>
    <property type="evidence" value="ECO:0007669"/>
    <property type="project" value="UniProtKB-ARBA"/>
</dbReference>
<proteinExistence type="inferred from homology"/>
<dbReference type="EMBL" id="KE651166">
    <property type="protein sequence ID" value="EEB05609.1"/>
    <property type="molecule type" value="Genomic_DNA"/>
</dbReference>
<dbReference type="Gene3D" id="3.30.230.10">
    <property type="match status" value="1"/>
</dbReference>
<evidence type="ECO:0000313" key="13">
    <source>
        <dbReference type="JaponicusDB" id="SJAG_00628"/>
    </source>
</evidence>
<evidence type="ECO:0000256" key="2">
    <source>
        <dbReference type="ARBA" id="ARBA00008945"/>
    </source>
</evidence>
<feature type="compositionally biased region" description="Polar residues" evidence="10">
    <location>
        <begin position="37"/>
        <end position="47"/>
    </location>
</feature>
<comment type="subcellular location">
    <subcellularLocation>
        <location evidence="1">Mitochondrion</location>
    </subcellularLocation>
</comment>
<keyword evidence="5 8" id="KW-0687">Ribonucleoprotein</keyword>
<feature type="domain" description="S5 DRBM" evidence="11">
    <location>
        <begin position="168"/>
        <end position="231"/>
    </location>
</feature>
<dbReference type="PANTHER" id="PTHR48277:SF1">
    <property type="entry name" value="MITOCHONDRIAL RIBOSOMAL PROTEIN S5"/>
    <property type="match status" value="1"/>
</dbReference>
<dbReference type="HOGENOM" id="CLU_037994_0_0_1"/>
<keyword evidence="4" id="KW-0496">Mitochondrion</keyword>
<feature type="region of interest" description="Disordered" evidence="10">
    <location>
        <begin position="37"/>
        <end position="57"/>
    </location>
</feature>